<accession>X1LDG2</accession>
<name>X1LDG2_9ZZZZ</name>
<dbReference type="AlphaFoldDB" id="X1LDG2"/>
<gene>
    <name evidence="1" type="ORF">S06H3_11649</name>
</gene>
<dbReference type="NCBIfam" id="TIGR04131">
    <property type="entry name" value="Bac_Flav_CTERM"/>
    <property type="match status" value="1"/>
</dbReference>
<dbReference type="Gene3D" id="2.60.40.740">
    <property type="match status" value="2"/>
</dbReference>
<dbReference type="Pfam" id="PF13573">
    <property type="entry name" value="SprB"/>
    <property type="match status" value="4"/>
</dbReference>
<proteinExistence type="predicted"/>
<feature type="non-terminal residue" evidence="1">
    <location>
        <position position="579"/>
    </location>
</feature>
<dbReference type="InterPro" id="IPR025667">
    <property type="entry name" value="SprB_repeat"/>
</dbReference>
<dbReference type="EMBL" id="BARV01005741">
    <property type="protein sequence ID" value="GAI17342.1"/>
    <property type="molecule type" value="Genomic_DNA"/>
</dbReference>
<organism evidence="1">
    <name type="scientific">marine sediment metagenome</name>
    <dbReference type="NCBI Taxonomy" id="412755"/>
    <lineage>
        <taxon>unclassified sequences</taxon>
        <taxon>metagenomes</taxon>
        <taxon>ecological metagenomes</taxon>
    </lineage>
</organism>
<protein>
    <recommendedName>
        <fullName evidence="2">Ig-like domain-containing protein</fullName>
    </recommendedName>
</protein>
<dbReference type="InterPro" id="IPR043504">
    <property type="entry name" value="Peptidase_S1_PA_chymotrypsin"/>
</dbReference>
<reference evidence="1" key="1">
    <citation type="journal article" date="2014" name="Front. Microbiol.">
        <title>High frequency of phylogenetically diverse reductive dehalogenase-homologous genes in deep subseafloor sedimentary metagenomes.</title>
        <authorList>
            <person name="Kawai M."/>
            <person name="Futagami T."/>
            <person name="Toyoda A."/>
            <person name="Takaki Y."/>
            <person name="Nishi S."/>
            <person name="Hori S."/>
            <person name="Arai W."/>
            <person name="Tsubouchi T."/>
            <person name="Morono Y."/>
            <person name="Uchiyama I."/>
            <person name="Ito T."/>
            <person name="Fujiyama A."/>
            <person name="Inagaki F."/>
            <person name="Takami H."/>
        </authorList>
    </citation>
    <scope>NUCLEOTIDE SEQUENCE</scope>
    <source>
        <strain evidence="1">Expedition CK06-06</strain>
    </source>
</reference>
<evidence type="ECO:0000313" key="1">
    <source>
        <dbReference type="EMBL" id="GAI17342.1"/>
    </source>
</evidence>
<feature type="non-terminal residue" evidence="1">
    <location>
        <position position="1"/>
    </location>
</feature>
<sequence>SLSDGDVVTVEVFDTVTGCSAVSSGITNTVPPVLIITPTADVTLLCYGDSTATGTFPASGGTAPYVLFTADVNTAGASMGAASATDISFTNGGAGEVIVTVIDNNGCSATATITITQPAELILSTTADVALLCYGDSTATGTFTASGGGTAPYSFTEDVNTAGASIGTQTATDISFTNGGTGMVVVTVTDANGCTASDTIFVTEPLALVLNHVETNVSCNGGSDGTINITVSGGTTNYTYSWSNGATTEDVGNLSAGTYTVTVTDANNCILDSTITITEPPALVINHVDTDVKCNGGNDGAIDITVTGGTGAYTYAWSNGTTSEDVSNLTAGSYTVTVTDANSCTLDSTFTITEPAAWIVTTDITNITCYGDNNGQATVNVSGGFVPYTYLWSDGQTGQTATNLAEGDYSVTITDAINCNLIENVTITEPLPIITNPEVTNASCPGVPDGAIILNISGGTAPYTVLWSNGEITEDLTNVTDGVFNVQITDANMCVKADSVIVDIIGVNCVPGAEEIQSVITPNGDGKNDVWIIENIYLYPNARVEIYTRWGKLIFSSTNYYQTPWDGTYNGKELPMDSY</sequence>
<dbReference type="Gene3D" id="2.40.10.10">
    <property type="entry name" value="Trypsin-like serine proteases"/>
    <property type="match status" value="2"/>
</dbReference>
<evidence type="ECO:0008006" key="2">
    <source>
        <dbReference type="Google" id="ProtNLM"/>
    </source>
</evidence>
<dbReference type="Pfam" id="PF13585">
    <property type="entry name" value="CHU_C"/>
    <property type="match status" value="1"/>
</dbReference>
<comment type="caution">
    <text evidence="1">The sequence shown here is derived from an EMBL/GenBank/DDBJ whole genome shotgun (WGS) entry which is preliminary data.</text>
</comment>
<dbReference type="InterPro" id="IPR026341">
    <property type="entry name" value="T9SS_type_B"/>
</dbReference>